<comment type="caution">
    <text evidence="1">The sequence shown here is derived from an EMBL/GenBank/DDBJ whole genome shotgun (WGS) entry which is preliminary data.</text>
</comment>
<sequence length="125" mass="15016">MNAKIDTIILYVKEIQILKKFYVENFNLKVVEEDEIWILLNAGNINIGFHKIGKKYMEQIDANHRFDNNTKIVFEIDDDLEVIRKEFIEKNIPMRELKTFEDYNFWLCDGNDPEGNVFQLKKRKN</sequence>
<gene>
    <name evidence="1" type="ORF">B0A64_09615</name>
</gene>
<protein>
    <recommendedName>
        <fullName evidence="3">VOC domain-containing protein</fullName>
    </recommendedName>
</protein>
<organism evidence="1 2">
    <name type="scientific">Flavobacterium araucananum</name>
    <dbReference type="NCBI Taxonomy" id="946678"/>
    <lineage>
        <taxon>Bacteria</taxon>
        <taxon>Pseudomonadati</taxon>
        <taxon>Bacteroidota</taxon>
        <taxon>Flavobacteriia</taxon>
        <taxon>Flavobacteriales</taxon>
        <taxon>Flavobacteriaceae</taxon>
        <taxon>Flavobacterium</taxon>
    </lineage>
</organism>
<proteinExistence type="predicted"/>
<dbReference type="Gene3D" id="3.10.180.10">
    <property type="entry name" value="2,3-Dihydroxybiphenyl 1,2-Dioxygenase, domain 1"/>
    <property type="match status" value="1"/>
</dbReference>
<evidence type="ECO:0000313" key="1">
    <source>
        <dbReference type="EMBL" id="OXG07064.1"/>
    </source>
</evidence>
<dbReference type="SUPFAM" id="SSF54593">
    <property type="entry name" value="Glyoxalase/Bleomycin resistance protein/Dihydroxybiphenyl dioxygenase"/>
    <property type="match status" value="1"/>
</dbReference>
<dbReference type="InterPro" id="IPR029068">
    <property type="entry name" value="Glyas_Bleomycin-R_OHBP_Dase"/>
</dbReference>
<dbReference type="EMBL" id="MUGS01000014">
    <property type="protein sequence ID" value="OXG07064.1"/>
    <property type="molecule type" value="Genomic_DNA"/>
</dbReference>
<dbReference type="Proteomes" id="UP000214684">
    <property type="component" value="Unassembled WGS sequence"/>
</dbReference>
<dbReference type="AlphaFoldDB" id="A0A227PCG1"/>
<name>A0A227PCG1_9FLAO</name>
<accession>A0A227PCG1</accession>
<keyword evidence="2" id="KW-1185">Reference proteome</keyword>
<reference evidence="1 2" key="1">
    <citation type="submission" date="2016-11" db="EMBL/GenBank/DDBJ databases">
        <title>Whole genomes of Flavobacteriaceae.</title>
        <authorList>
            <person name="Stine C."/>
            <person name="Li C."/>
            <person name="Tadesse D."/>
        </authorList>
    </citation>
    <scope>NUCLEOTIDE SEQUENCE [LARGE SCALE GENOMIC DNA]</scope>
    <source>
        <strain evidence="1 2">DSM 24704</strain>
    </source>
</reference>
<evidence type="ECO:0000313" key="2">
    <source>
        <dbReference type="Proteomes" id="UP000214684"/>
    </source>
</evidence>
<dbReference type="RefSeq" id="WP_089479289.1">
    <property type="nucleotide sequence ID" value="NZ_MUGS01000014.1"/>
</dbReference>
<dbReference type="OrthoDB" id="4762357at2"/>
<evidence type="ECO:0008006" key="3">
    <source>
        <dbReference type="Google" id="ProtNLM"/>
    </source>
</evidence>